<feature type="region of interest" description="Disordered" evidence="1">
    <location>
        <begin position="20"/>
        <end position="100"/>
    </location>
</feature>
<dbReference type="AlphaFoldDB" id="A0A9P0AUB3"/>
<feature type="region of interest" description="Disordered" evidence="1">
    <location>
        <begin position="192"/>
        <end position="270"/>
    </location>
</feature>
<dbReference type="GO" id="GO:0019901">
    <property type="term" value="F:protein kinase binding"/>
    <property type="evidence" value="ECO:0007669"/>
    <property type="project" value="TreeGrafter"/>
</dbReference>
<dbReference type="Proteomes" id="UP001154078">
    <property type="component" value="Chromosome 1"/>
</dbReference>
<keyword evidence="4" id="KW-1185">Reference proteome</keyword>
<dbReference type="OrthoDB" id="5786858at2759"/>
<dbReference type="PROSITE" id="PS50229">
    <property type="entry name" value="WH1"/>
    <property type="match status" value="1"/>
</dbReference>
<feature type="compositionally biased region" description="Gly residues" evidence="1">
    <location>
        <begin position="291"/>
        <end position="305"/>
    </location>
</feature>
<accession>A0A9P0AUB3</accession>
<protein>
    <recommendedName>
        <fullName evidence="2">WH1 domain-containing protein</fullName>
    </recommendedName>
</protein>
<feature type="compositionally biased region" description="Basic and acidic residues" evidence="1">
    <location>
        <begin position="236"/>
        <end position="257"/>
    </location>
</feature>
<dbReference type="GO" id="GO:0043409">
    <property type="term" value="P:negative regulation of MAPK cascade"/>
    <property type="evidence" value="ECO:0007669"/>
    <property type="project" value="TreeGrafter"/>
</dbReference>
<dbReference type="InterPro" id="IPR011993">
    <property type="entry name" value="PH-like_dom_sf"/>
</dbReference>
<name>A0A9P0AUB3_BRAAE</name>
<dbReference type="Pfam" id="PF00568">
    <property type="entry name" value="WH1"/>
    <property type="match status" value="1"/>
</dbReference>
<evidence type="ECO:0000259" key="2">
    <source>
        <dbReference type="PROSITE" id="PS50229"/>
    </source>
</evidence>
<evidence type="ECO:0000313" key="4">
    <source>
        <dbReference type="Proteomes" id="UP001154078"/>
    </source>
</evidence>
<dbReference type="InterPro" id="IPR007875">
    <property type="entry name" value="Sprouty"/>
</dbReference>
<dbReference type="PANTHER" id="PTHR11202:SF3">
    <property type="entry name" value="SPROUTY-RELATED PROTEIN WITH EVH-1 DOMAIN, ISOFORM C"/>
    <property type="match status" value="1"/>
</dbReference>
<dbReference type="SUPFAM" id="SSF50729">
    <property type="entry name" value="PH domain-like"/>
    <property type="match status" value="2"/>
</dbReference>
<dbReference type="InterPro" id="IPR000697">
    <property type="entry name" value="WH1/EVH1_dom"/>
</dbReference>
<reference evidence="3" key="1">
    <citation type="submission" date="2021-12" db="EMBL/GenBank/DDBJ databases">
        <authorList>
            <person name="King R."/>
        </authorList>
    </citation>
    <scope>NUCLEOTIDE SEQUENCE</scope>
</reference>
<dbReference type="CDD" id="cd10574">
    <property type="entry name" value="EVH1_SPRED-like"/>
    <property type="match status" value="1"/>
</dbReference>
<dbReference type="GO" id="GO:0016020">
    <property type="term" value="C:membrane"/>
    <property type="evidence" value="ECO:0007669"/>
    <property type="project" value="InterPro"/>
</dbReference>
<dbReference type="PROSITE" id="PS51227">
    <property type="entry name" value="SPR"/>
    <property type="match status" value="1"/>
</dbReference>
<dbReference type="Pfam" id="PF05210">
    <property type="entry name" value="Sprouty"/>
    <property type="match status" value="1"/>
</dbReference>
<gene>
    <name evidence="3" type="ORF">MELIAE_LOCUS1834</name>
</gene>
<feature type="domain" description="WH1" evidence="2">
    <location>
        <begin position="3"/>
        <end position="189"/>
    </location>
</feature>
<dbReference type="InterPro" id="IPR041937">
    <property type="entry name" value="SPRE_EVH1"/>
</dbReference>
<evidence type="ECO:0000256" key="1">
    <source>
        <dbReference type="SAM" id="MobiDB-lite"/>
    </source>
</evidence>
<sequence>MTDTSEDGNYLVRVRAQVMSRDDSSGGWVPLGGGGLSNVSVRKRPRPAAQPPPTATAASAGTTITTTANNNNTTSTTTTQQANAGGGNGNGGNGGGTQTVAVIQPGQNAQTQQQQQDQKPKHDYLIFGKRISDDSIVLSCTIKKDFEYNKVMPTFHHWKTGDKKFGLTFQAAADARAFDKGVRTAIEDLLDGFADTSPSSPLPKCPKDVGDDDVFMTLNLPQEPQLGGDSRSSSDSSKHSQDPHRIQHYIPRDKPLEPRQPTYESSKGENYPYVQLQPFHEYIYPVEEQPGLGGNGNGGGGGGGRKLPSTLSRLGADSPASPKKTFIEMQQQEGLSQQQLQLQQPPSMGGGGKPLKKAKQQSVCRYCNQLFTEERNPKGACDYAPDAAQSAIAKISCLWCAQCTFYHCAADAEGDFAQHPCDCASDDSCTRRWCCLALLSMFVPCLWLYPPLKLCHWCGVRCGACGGRHHTM</sequence>
<dbReference type="SMART" id="SM00461">
    <property type="entry name" value="WH1"/>
    <property type="match status" value="1"/>
</dbReference>
<feature type="region of interest" description="Disordered" evidence="1">
    <location>
        <begin position="287"/>
        <end position="321"/>
    </location>
</feature>
<proteinExistence type="predicted"/>
<dbReference type="PANTHER" id="PTHR11202">
    <property type="entry name" value="SPROUTY-RELATED, EVH1 DOMAIN-CONTAINING PROTEIN FAMILY MEMBER"/>
    <property type="match status" value="1"/>
</dbReference>
<dbReference type="EMBL" id="OV121132">
    <property type="protein sequence ID" value="CAH0547953.1"/>
    <property type="molecule type" value="Genomic_DNA"/>
</dbReference>
<evidence type="ECO:0000313" key="3">
    <source>
        <dbReference type="EMBL" id="CAH0547953.1"/>
    </source>
</evidence>
<feature type="compositionally biased region" description="Low complexity" evidence="1">
    <location>
        <begin position="55"/>
        <end position="83"/>
    </location>
</feature>
<feature type="compositionally biased region" description="Gly residues" evidence="1">
    <location>
        <begin position="84"/>
        <end position="97"/>
    </location>
</feature>
<organism evidence="3 4">
    <name type="scientific">Brassicogethes aeneus</name>
    <name type="common">Rape pollen beetle</name>
    <name type="synonym">Meligethes aeneus</name>
    <dbReference type="NCBI Taxonomy" id="1431903"/>
    <lineage>
        <taxon>Eukaryota</taxon>
        <taxon>Metazoa</taxon>
        <taxon>Ecdysozoa</taxon>
        <taxon>Arthropoda</taxon>
        <taxon>Hexapoda</taxon>
        <taxon>Insecta</taxon>
        <taxon>Pterygota</taxon>
        <taxon>Neoptera</taxon>
        <taxon>Endopterygota</taxon>
        <taxon>Coleoptera</taxon>
        <taxon>Polyphaga</taxon>
        <taxon>Cucujiformia</taxon>
        <taxon>Nitidulidae</taxon>
        <taxon>Meligethinae</taxon>
        <taxon>Brassicogethes</taxon>
    </lineage>
</organism>
<dbReference type="Gene3D" id="2.30.29.30">
    <property type="entry name" value="Pleckstrin-homology domain (PH domain)/Phosphotyrosine-binding domain (PTB)"/>
    <property type="match status" value="2"/>
</dbReference>